<dbReference type="STRING" id="1333998.M2A_0488"/>
<evidence type="ECO:0000256" key="2">
    <source>
        <dbReference type="ARBA" id="ARBA00005369"/>
    </source>
</evidence>
<dbReference type="EMBL" id="BBIO01000002">
    <property type="protein sequence ID" value="GAK43989.1"/>
    <property type="molecule type" value="Genomic_DNA"/>
</dbReference>
<dbReference type="GO" id="GO:0004719">
    <property type="term" value="F:protein-L-isoaspartate (D-aspartate) O-methyltransferase activity"/>
    <property type="evidence" value="ECO:0007669"/>
    <property type="project" value="UniProtKB-UniRule"/>
</dbReference>
<sequence>MPEEEREGFGAADPAKISLIMELRRRGIKSKAVLSAIERVARDSFVPTTFSKQAYEDHALPIECGQTISQPFVVAYMTEKLEVGDRMKVLEVGTGSGYQAAILSRLCRRVYTIERYRTLMRDAVNRFETLNLHNITTKVGDGASGWPEQAPFDRIMVTAAAPELPQTLVDQLKVGGIMVLPVDIPGRPREQKLVRVTRTETGIEREDMIDVRFVPLVEGVARES</sequence>
<evidence type="ECO:0000313" key="8">
    <source>
        <dbReference type="EMBL" id="GAK43989.1"/>
    </source>
</evidence>
<comment type="function">
    <text evidence="7">Catalyzes the methyl esterification of L-isoaspartyl residues in peptides and proteins that result from spontaneous decomposition of normal L-aspartyl and L-asparaginyl residues. It plays a role in the repair and/or degradation of damaged proteins.</text>
</comment>
<proteinExistence type="inferred from homology"/>
<dbReference type="eggNOG" id="COG2518">
    <property type="taxonomic scope" value="Bacteria"/>
</dbReference>
<dbReference type="NCBIfam" id="NF001453">
    <property type="entry name" value="PRK00312.1"/>
    <property type="match status" value="1"/>
</dbReference>
<dbReference type="HAMAP" id="MF_00090">
    <property type="entry name" value="PIMT"/>
    <property type="match status" value="1"/>
</dbReference>
<dbReference type="PANTHER" id="PTHR11579:SF0">
    <property type="entry name" value="PROTEIN-L-ISOASPARTATE(D-ASPARTATE) O-METHYLTRANSFERASE"/>
    <property type="match status" value="1"/>
</dbReference>
<dbReference type="GO" id="GO:0032259">
    <property type="term" value="P:methylation"/>
    <property type="evidence" value="ECO:0007669"/>
    <property type="project" value="UniProtKB-KW"/>
</dbReference>
<comment type="similarity">
    <text evidence="2 7">Belongs to the methyltransferase superfamily. L-isoaspartyl/D-aspartyl protein methyltransferase family.</text>
</comment>
<protein>
    <recommendedName>
        <fullName evidence="7">Protein-L-isoaspartate O-methyltransferase</fullName>
        <ecNumber evidence="7">2.1.1.77</ecNumber>
    </recommendedName>
    <alternativeName>
        <fullName evidence="7">L-isoaspartyl protein carboxyl methyltransferase</fullName>
    </alternativeName>
    <alternativeName>
        <fullName evidence="7">Protein L-isoaspartyl methyltransferase</fullName>
    </alternativeName>
    <alternativeName>
        <fullName evidence="7">Protein-beta-aspartate methyltransferase</fullName>
        <shortName evidence="7">PIMT</shortName>
    </alternativeName>
</protein>
<evidence type="ECO:0000256" key="7">
    <source>
        <dbReference type="HAMAP-Rule" id="MF_00090"/>
    </source>
</evidence>
<evidence type="ECO:0000256" key="1">
    <source>
        <dbReference type="ARBA" id="ARBA00004496"/>
    </source>
</evidence>
<dbReference type="PANTHER" id="PTHR11579">
    <property type="entry name" value="PROTEIN-L-ISOASPARTATE O-METHYLTRANSFERASE"/>
    <property type="match status" value="1"/>
</dbReference>
<dbReference type="EC" id="2.1.1.77" evidence="7"/>
<dbReference type="RefSeq" id="WP_045442554.1">
    <property type="nucleotide sequence ID" value="NZ_BBIO01000002.1"/>
</dbReference>
<evidence type="ECO:0000256" key="4">
    <source>
        <dbReference type="ARBA" id="ARBA00022603"/>
    </source>
</evidence>
<dbReference type="Pfam" id="PF01135">
    <property type="entry name" value="PCMT"/>
    <property type="match status" value="1"/>
</dbReference>
<name>A0A081B7H1_9HYPH</name>
<dbReference type="Gene3D" id="3.40.50.150">
    <property type="entry name" value="Vaccinia Virus protein VP39"/>
    <property type="match status" value="1"/>
</dbReference>
<dbReference type="InterPro" id="IPR029063">
    <property type="entry name" value="SAM-dependent_MTases_sf"/>
</dbReference>
<dbReference type="FunFam" id="3.40.50.150:FF:000010">
    <property type="entry name" value="Protein-L-isoaspartate O-methyltransferase"/>
    <property type="match status" value="1"/>
</dbReference>
<dbReference type="InterPro" id="IPR000682">
    <property type="entry name" value="PCMT"/>
</dbReference>
<evidence type="ECO:0000256" key="6">
    <source>
        <dbReference type="ARBA" id="ARBA00022691"/>
    </source>
</evidence>
<evidence type="ECO:0000256" key="5">
    <source>
        <dbReference type="ARBA" id="ARBA00022679"/>
    </source>
</evidence>
<feature type="active site" evidence="7">
    <location>
        <position position="69"/>
    </location>
</feature>
<gene>
    <name evidence="7" type="primary">pcm</name>
    <name evidence="8" type="ORF">M2A_0488</name>
</gene>
<dbReference type="GO" id="GO:0005737">
    <property type="term" value="C:cytoplasm"/>
    <property type="evidence" value="ECO:0007669"/>
    <property type="project" value="UniProtKB-SubCell"/>
</dbReference>
<dbReference type="CDD" id="cd02440">
    <property type="entry name" value="AdoMet_MTases"/>
    <property type="match status" value="1"/>
</dbReference>
<dbReference type="Proteomes" id="UP000028702">
    <property type="component" value="Unassembled WGS sequence"/>
</dbReference>
<evidence type="ECO:0000256" key="3">
    <source>
        <dbReference type="ARBA" id="ARBA00022490"/>
    </source>
</evidence>
<comment type="caution">
    <text evidence="8">The sequence shown here is derived from an EMBL/GenBank/DDBJ whole genome shotgun (WGS) entry which is preliminary data.</text>
</comment>
<reference evidence="8 9" key="1">
    <citation type="submission" date="2014-07" db="EMBL/GenBank/DDBJ databases">
        <title>Tepidicaulis marinum gen. nov., sp. nov., a novel marine bacterium denitrifying nitrate to nitrous oxide strictly under microaerobic conditions.</title>
        <authorList>
            <person name="Takeuchi M."/>
            <person name="Yamagishi T."/>
            <person name="Kamagata Y."/>
            <person name="Oshima K."/>
            <person name="Hattori M."/>
            <person name="Katayama T."/>
            <person name="Hanada S."/>
            <person name="Tamaki H."/>
            <person name="Marumo K."/>
            <person name="Maeda H."/>
            <person name="Nedachi M."/>
            <person name="Iwasaki W."/>
            <person name="Suwa Y."/>
            <person name="Sakata S."/>
        </authorList>
    </citation>
    <scope>NUCLEOTIDE SEQUENCE [LARGE SCALE GENOMIC DNA]</scope>
    <source>
        <strain evidence="8 9">MA2</strain>
    </source>
</reference>
<dbReference type="AlphaFoldDB" id="A0A081B7H1"/>
<accession>A0A081B7H1</accession>
<organism evidence="8 9">
    <name type="scientific">Tepidicaulis marinus</name>
    <dbReference type="NCBI Taxonomy" id="1333998"/>
    <lineage>
        <taxon>Bacteria</taxon>
        <taxon>Pseudomonadati</taxon>
        <taxon>Pseudomonadota</taxon>
        <taxon>Alphaproteobacteria</taxon>
        <taxon>Hyphomicrobiales</taxon>
        <taxon>Parvibaculaceae</taxon>
        <taxon>Tepidicaulis</taxon>
    </lineage>
</organism>
<keyword evidence="5 7" id="KW-0808">Transferase</keyword>
<keyword evidence="6 7" id="KW-0949">S-adenosyl-L-methionine</keyword>
<keyword evidence="9" id="KW-1185">Reference proteome</keyword>
<dbReference type="PROSITE" id="PS01279">
    <property type="entry name" value="PCMT"/>
    <property type="match status" value="1"/>
</dbReference>
<dbReference type="SUPFAM" id="SSF53335">
    <property type="entry name" value="S-adenosyl-L-methionine-dependent methyltransferases"/>
    <property type="match status" value="1"/>
</dbReference>
<keyword evidence="3 7" id="KW-0963">Cytoplasm</keyword>
<dbReference type="NCBIfam" id="TIGR00080">
    <property type="entry name" value="pimt"/>
    <property type="match status" value="1"/>
</dbReference>
<dbReference type="GO" id="GO:0030091">
    <property type="term" value="P:protein repair"/>
    <property type="evidence" value="ECO:0007669"/>
    <property type="project" value="UniProtKB-UniRule"/>
</dbReference>
<comment type="subcellular location">
    <subcellularLocation>
        <location evidence="1 7">Cytoplasm</location>
    </subcellularLocation>
</comment>
<evidence type="ECO:0000313" key="9">
    <source>
        <dbReference type="Proteomes" id="UP000028702"/>
    </source>
</evidence>
<keyword evidence="4 7" id="KW-0489">Methyltransferase</keyword>
<comment type="catalytic activity">
    <reaction evidence="7">
        <text>[protein]-L-isoaspartate + S-adenosyl-L-methionine = [protein]-L-isoaspartate alpha-methyl ester + S-adenosyl-L-homocysteine</text>
        <dbReference type="Rhea" id="RHEA:12705"/>
        <dbReference type="Rhea" id="RHEA-COMP:12143"/>
        <dbReference type="Rhea" id="RHEA-COMP:12144"/>
        <dbReference type="ChEBI" id="CHEBI:57856"/>
        <dbReference type="ChEBI" id="CHEBI:59789"/>
        <dbReference type="ChEBI" id="CHEBI:90596"/>
        <dbReference type="ChEBI" id="CHEBI:90598"/>
        <dbReference type="EC" id="2.1.1.77"/>
    </reaction>
</comment>